<comment type="caution">
    <text evidence="3">The sequence shown here is derived from an EMBL/GenBank/DDBJ whole genome shotgun (WGS) entry which is preliminary data.</text>
</comment>
<organism evidence="3 4">
    <name type="scientific">Trypanosoma rangeli SC58</name>
    <dbReference type="NCBI Taxonomy" id="429131"/>
    <lineage>
        <taxon>Eukaryota</taxon>
        <taxon>Discoba</taxon>
        <taxon>Euglenozoa</taxon>
        <taxon>Kinetoplastea</taxon>
        <taxon>Metakinetoplastina</taxon>
        <taxon>Trypanosomatida</taxon>
        <taxon>Trypanosomatidae</taxon>
        <taxon>Trypanosoma</taxon>
        <taxon>Herpetosoma</taxon>
    </lineage>
</organism>
<proteinExistence type="predicted"/>
<dbReference type="EMBL" id="AUPL01005419">
    <property type="protein sequence ID" value="ESL06899.1"/>
    <property type="molecule type" value="Genomic_DNA"/>
</dbReference>
<feature type="region of interest" description="Disordered" evidence="1">
    <location>
        <begin position="215"/>
        <end position="235"/>
    </location>
</feature>
<dbReference type="OrthoDB" id="264396at2759"/>
<name>A0A061IW38_TRYRA</name>
<gene>
    <name evidence="3" type="ORF">TRSC58_05419</name>
</gene>
<reference evidence="3 4" key="1">
    <citation type="submission" date="2013-07" db="EMBL/GenBank/DDBJ databases">
        <authorList>
            <person name="Stoco P.H."/>
            <person name="Wagner G."/>
            <person name="Gerber A."/>
            <person name="Zaha A."/>
            <person name="Thompson C."/>
            <person name="Bartholomeu D.C."/>
            <person name="Luckemeyer D.D."/>
            <person name="Bahia D."/>
            <person name="Loreto E."/>
            <person name="Prestes E.B."/>
            <person name="Lima F.M."/>
            <person name="Rodrigues-Luiz G."/>
            <person name="Vallejo G.A."/>
            <person name="Filho J.F."/>
            <person name="Monteiro K.M."/>
            <person name="Tyler K.M."/>
            <person name="de Almeida L.G."/>
            <person name="Ortiz M.F."/>
            <person name="Siervo M.A."/>
            <person name="de Moraes M.H."/>
            <person name="Cunha O.L."/>
            <person name="Mendonca-Neto R."/>
            <person name="Silva R."/>
            <person name="Teixeira S.M."/>
            <person name="Murta S.M."/>
            <person name="Sincero T.C."/>
            <person name="Mendes T.A."/>
            <person name="Urmenyi T.P."/>
            <person name="Silva V.G."/>
            <person name="da Rocha W.D."/>
            <person name="Andersson B."/>
            <person name="Romanha A.J."/>
            <person name="Steindel M."/>
            <person name="de Vasconcelos A.T."/>
            <person name="Grisard E.C."/>
        </authorList>
    </citation>
    <scope>NUCLEOTIDE SEQUENCE [LARGE SCALE GENOMIC DNA]</scope>
    <source>
        <strain evidence="3 4">SC58</strain>
    </source>
</reference>
<feature type="region of interest" description="Disordered" evidence="1">
    <location>
        <begin position="258"/>
        <end position="286"/>
    </location>
</feature>
<evidence type="ECO:0000256" key="1">
    <source>
        <dbReference type="SAM" id="MobiDB-lite"/>
    </source>
</evidence>
<dbReference type="Proteomes" id="UP000031737">
    <property type="component" value="Unassembled WGS sequence"/>
</dbReference>
<feature type="transmembrane region" description="Helical" evidence="2">
    <location>
        <begin position="311"/>
        <end position="331"/>
    </location>
</feature>
<dbReference type="AlphaFoldDB" id="A0A061IW38"/>
<protein>
    <submittedName>
        <fullName evidence="3">Uncharacterized protein</fullName>
    </submittedName>
</protein>
<dbReference type="VEuPathDB" id="TriTrypDB:TRSC58_05419"/>
<sequence length="334" mass="35501">MALVASCGGIYFTETPVENIITLTWQVKEGSGAPPPYSSVIFKVKSSAPKLFYVHPRYGALLVTDDASRPREACSTQVTFGLRPVVTDTSSEIAATAALPTANSPGGGGGHGHTYHERIVFESMYIPGNRAAYERLSHGLAAEGRFSEVVRSVWELAVGGTHQAVRCAPISLKVYMEDVTTDSSKKGEGVVVVPPTAKLVRPLLREKFLSRASGTLAGGLGPNPTSATAPEKQFRDSGSSELRALKLCIEALPHEPDVPAPVPAPAASTGATYNSSSKPLSHARSSHTGADILMRTPSLEDDAFKGFKDGVPLFVVLAAMFCTYVITMLLWRTV</sequence>
<evidence type="ECO:0000313" key="4">
    <source>
        <dbReference type="Proteomes" id="UP000031737"/>
    </source>
</evidence>
<accession>A0A061IW38</accession>
<keyword evidence="4" id="KW-1185">Reference proteome</keyword>
<keyword evidence="2" id="KW-1133">Transmembrane helix</keyword>
<evidence type="ECO:0000256" key="2">
    <source>
        <dbReference type="SAM" id="Phobius"/>
    </source>
</evidence>
<keyword evidence="2" id="KW-0812">Transmembrane</keyword>
<evidence type="ECO:0000313" key="3">
    <source>
        <dbReference type="EMBL" id="ESL06899.1"/>
    </source>
</evidence>
<feature type="compositionally biased region" description="Polar residues" evidence="1">
    <location>
        <begin position="269"/>
        <end position="279"/>
    </location>
</feature>
<keyword evidence="2" id="KW-0472">Membrane</keyword>